<accession>C9KJH5</accession>
<dbReference type="AlphaFoldDB" id="C9KJH5"/>
<dbReference type="GeneID" id="93480384"/>
<dbReference type="RefSeq" id="WP_005839061.1">
    <property type="nucleotide sequence ID" value="NZ_GG697141.2"/>
</dbReference>
<organism evidence="1 2">
    <name type="scientific">Mitsuokella multacida DSM 20544</name>
    <dbReference type="NCBI Taxonomy" id="500635"/>
    <lineage>
        <taxon>Bacteria</taxon>
        <taxon>Bacillati</taxon>
        <taxon>Bacillota</taxon>
        <taxon>Negativicutes</taxon>
        <taxon>Selenomonadales</taxon>
        <taxon>Selenomonadaceae</taxon>
        <taxon>Mitsuokella</taxon>
    </lineage>
</organism>
<sequence length="116" mass="13165">MSNINIEISNNVVVVSIDNKYCGTSVIPKEYNDEPVSVFVGHVSDCIAKAIEDTKEKMWPEKGDVYYIPTISNCNLCGELTYGDDYFDRLYKKRGLIFKTKEEAIEAAKKMLEVVK</sequence>
<dbReference type="STRING" id="500635.MITSMUL_03174"/>
<evidence type="ECO:0000313" key="1">
    <source>
        <dbReference type="EMBL" id="EEX70041.1"/>
    </source>
</evidence>
<dbReference type="EMBL" id="ABWK02000001">
    <property type="protein sequence ID" value="EEX70041.1"/>
    <property type="molecule type" value="Genomic_DNA"/>
</dbReference>
<dbReference type="HOGENOM" id="CLU_2094074_0_0_9"/>
<evidence type="ECO:0000313" key="2">
    <source>
        <dbReference type="Proteomes" id="UP000003671"/>
    </source>
</evidence>
<reference evidence="1" key="1">
    <citation type="submission" date="2009-09" db="EMBL/GenBank/DDBJ databases">
        <authorList>
            <person name="Weinstock G."/>
            <person name="Sodergren E."/>
            <person name="Clifton S."/>
            <person name="Fulton L."/>
            <person name="Fulton B."/>
            <person name="Courtney L."/>
            <person name="Fronick C."/>
            <person name="Harrison M."/>
            <person name="Strong C."/>
            <person name="Farmer C."/>
            <person name="Delahaunty K."/>
            <person name="Markovic C."/>
            <person name="Hall O."/>
            <person name="Minx P."/>
            <person name="Tomlinson C."/>
            <person name="Mitreva M."/>
            <person name="Nelson J."/>
            <person name="Hou S."/>
            <person name="Wollam A."/>
            <person name="Pepin K.H."/>
            <person name="Johnson M."/>
            <person name="Bhonagiri V."/>
            <person name="Nash W.E."/>
            <person name="Warren W."/>
            <person name="Chinwalla A."/>
            <person name="Mardis E.R."/>
            <person name="Wilson R.K."/>
        </authorList>
    </citation>
    <scope>NUCLEOTIDE SEQUENCE [LARGE SCALE GENOMIC DNA]</scope>
    <source>
        <strain evidence="1">DSM 20544</strain>
    </source>
</reference>
<keyword evidence="2" id="KW-1185">Reference proteome</keyword>
<protein>
    <submittedName>
        <fullName evidence="1">Uncharacterized protein</fullName>
    </submittedName>
</protein>
<dbReference type="Proteomes" id="UP000003671">
    <property type="component" value="Unassembled WGS sequence"/>
</dbReference>
<name>C9KJH5_9FIRM</name>
<gene>
    <name evidence="1" type="ORF">MITSMUL_03174</name>
</gene>
<comment type="caution">
    <text evidence="1">The sequence shown here is derived from an EMBL/GenBank/DDBJ whole genome shotgun (WGS) entry which is preliminary data.</text>
</comment>
<proteinExistence type="predicted"/>